<evidence type="ECO:0000256" key="9">
    <source>
        <dbReference type="ARBA" id="ARBA00034057"/>
    </source>
</evidence>
<comment type="subcellular location">
    <subcellularLocation>
        <location evidence="11">Cell inner membrane</location>
        <topology evidence="11">Multi-pass membrane protein</topology>
    </subcellularLocation>
    <subcellularLocation>
        <location evidence="1">Cell membrane</location>
        <topology evidence="1">Multi-pass membrane protein</topology>
    </subcellularLocation>
</comment>
<organism evidence="12 13">
    <name type="scientific">Citrobacter freundii</name>
    <dbReference type="NCBI Taxonomy" id="546"/>
    <lineage>
        <taxon>Bacteria</taxon>
        <taxon>Pseudomonadati</taxon>
        <taxon>Pseudomonadota</taxon>
        <taxon>Gammaproteobacteria</taxon>
        <taxon>Enterobacterales</taxon>
        <taxon>Enterobacteriaceae</taxon>
        <taxon>Citrobacter</taxon>
        <taxon>Citrobacter freundii complex</taxon>
    </lineage>
</organism>
<dbReference type="Proteomes" id="UP000019194">
    <property type="component" value="Unassembled WGS sequence"/>
</dbReference>
<name>A0A7G2IH49_CITFR</name>
<sequence length="538" mass="58506">MNQLGIAMNEYFMFALALSPLLLMVFLILKLKMPIHYSVMISLVFTAALSAIFWEMPVQNLKAAIGYGALKGLWPIVIVILGAIFSYNVMQATKALDILRDILASISEDKRIQVLLISWCFGGFLEAAAGYGTAVAIPIGILIALGFNPLKAAIASLVANTVPTAFGAVGIPVSILAEQVNLPVYTLGGTIILQLALFNILLPFVIVCIIGGGLKAIRGVFLITLICGITTLVPQYFVAIHLGAELPAFAGSLVSLFAVAMVSRLRKGKTDPEWRIEVSHTRETTPRSAKVLFRVGSIYLFIFVFILMCSPLFPTIKGAASQLASVLHFTLADGKTMALKVEWVTTPGMLIIFATIIGGFIQGASARGMLEVFIKTIFQLKNSIVAIMAIVALATVMDLSGIISTLAQSIVDLTGSSYVFLAPVIGALGTFVTGSDTNSNIFVRKTANHCRQQTAYRSQLAGGGQHLWRNGRKNDFAAKHRHRGIRHKNGRSGQPDHVWHHEILLRLYRDPRLKGWPLLLLVYGINHCQPRQICGNRI</sequence>
<evidence type="ECO:0000256" key="10">
    <source>
        <dbReference type="ARBA" id="ARBA00034062"/>
    </source>
</evidence>
<comment type="function">
    <text evidence="11">Uptake of L-lactate across the membrane. Can also transport D-lactate and glycolate.</text>
</comment>
<keyword evidence="4" id="KW-1003">Cell membrane</keyword>
<evidence type="ECO:0000313" key="12">
    <source>
        <dbReference type="EMBL" id="CDL36325.1"/>
    </source>
</evidence>
<evidence type="ECO:0000313" key="13">
    <source>
        <dbReference type="Proteomes" id="UP000019194"/>
    </source>
</evidence>
<keyword evidence="11" id="KW-0997">Cell inner membrane</keyword>
<feature type="transmembrane region" description="Helical" evidence="11">
    <location>
        <begin position="116"/>
        <end position="145"/>
    </location>
</feature>
<evidence type="ECO:0000256" key="2">
    <source>
        <dbReference type="ARBA" id="ARBA00010100"/>
    </source>
</evidence>
<evidence type="ECO:0000256" key="3">
    <source>
        <dbReference type="ARBA" id="ARBA00022448"/>
    </source>
</evidence>
<dbReference type="Pfam" id="PF02652">
    <property type="entry name" value="Lactate_perm"/>
    <property type="match status" value="1"/>
</dbReference>
<feature type="transmembrane region" description="Helical" evidence="11">
    <location>
        <begin position="66"/>
        <end position="87"/>
    </location>
</feature>
<dbReference type="PANTHER" id="PTHR30003">
    <property type="entry name" value="L-LACTATE PERMEASE"/>
    <property type="match status" value="1"/>
</dbReference>
<feature type="transmembrane region" description="Helical" evidence="11">
    <location>
        <begin position="384"/>
        <end position="411"/>
    </location>
</feature>
<dbReference type="EMBL" id="CBWP010000011">
    <property type="protein sequence ID" value="CDL36325.1"/>
    <property type="molecule type" value="Genomic_DNA"/>
</dbReference>
<feature type="transmembrane region" description="Helical" evidence="11">
    <location>
        <begin position="35"/>
        <end position="54"/>
    </location>
</feature>
<comment type="caution">
    <text evidence="12">The sequence shown here is derived from an EMBL/GenBank/DDBJ whole genome shotgun (WGS) entry which is preliminary data.</text>
</comment>
<dbReference type="GO" id="GO:0015129">
    <property type="term" value="F:lactate transmembrane transporter activity"/>
    <property type="evidence" value="ECO:0007669"/>
    <property type="project" value="UniProtKB-UniRule"/>
</dbReference>
<dbReference type="InterPro" id="IPR003804">
    <property type="entry name" value="Lactate_perm"/>
</dbReference>
<comment type="similarity">
    <text evidence="2 11">Belongs to the lactate permease family.</text>
</comment>
<dbReference type="PANTHER" id="PTHR30003:SF0">
    <property type="entry name" value="GLYCOLATE PERMEASE GLCA-RELATED"/>
    <property type="match status" value="1"/>
</dbReference>
<reference evidence="12 13" key="1">
    <citation type="submission" date="2013-10" db="EMBL/GenBank/DDBJ databases">
        <title>Antibiotic resistance diversity of beta-lactamase producers in the General Hospital Vienna.</title>
        <authorList>
            <person name="Barisic I."/>
            <person name="Mitteregger D."/>
            <person name="Hirschl A.M."/>
            <person name="Noehammer C."/>
            <person name="Wiesinger-Mayr H."/>
        </authorList>
    </citation>
    <scope>NUCLEOTIDE SEQUENCE [LARGE SCALE GENOMIC DNA]</scope>
    <source>
        <strain evidence="12 13">ISC11</strain>
    </source>
</reference>
<keyword evidence="5 11" id="KW-0812">Transmembrane</keyword>
<evidence type="ECO:0000256" key="7">
    <source>
        <dbReference type="ARBA" id="ARBA00023136"/>
    </source>
</evidence>
<comment type="catalytic activity">
    <reaction evidence="9">
        <text>(R)-lactate(in) + H(+)(in) = (R)-lactate(out) + H(+)(out)</text>
        <dbReference type="Rhea" id="RHEA:71791"/>
        <dbReference type="ChEBI" id="CHEBI:15378"/>
        <dbReference type="ChEBI" id="CHEBI:16004"/>
    </reaction>
    <physiologicalReaction direction="right-to-left" evidence="9">
        <dbReference type="Rhea" id="RHEA:71793"/>
    </physiologicalReaction>
</comment>
<evidence type="ECO:0000256" key="5">
    <source>
        <dbReference type="ARBA" id="ARBA00022692"/>
    </source>
</evidence>
<feature type="transmembrane region" description="Helical" evidence="11">
    <location>
        <begin position="191"/>
        <end position="212"/>
    </location>
</feature>
<proteinExistence type="inferred from homology"/>
<feature type="transmembrane region" description="Helical" evidence="11">
    <location>
        <begin position="417"/>
        <end position="435"/>
    </location>
</feature>
<protein>
    <recommendedName>
        <fullName evidence="11">L-lactate permease</fullName>
    </recommendedName>
</protein>
<dbReference type="AlphaFoldDB" id="A0A7G2IH49"/>
<accession>A0A7G2IH49</accession>
<feature type="transmembrane region" description="Helical" evidence="11">
    <location>
        <begin position="343"/>
        <end position="363"/>
    </location>
</feature>
<dbReference type="GO" id="GO:0015295">
    <property type="term" value="F:solute:proton symporter activity"/>
    <property type="evidence" value="ECO:0007669"/>
    <property type="project" value="TreeGrafter"/>
</dbReference>
<evidence type="ECO:0000256" key="11">
    <source>
        <dbReference type="RuleBase" id="RU365092"/>
    </source>
</evidence>
<keyword evidence="3 11" id="KW-0813">Transport</keyword>
<keyword evidence="7 11" id="KW-0472">Membrane</keyword>
<evidence type="ECO:0000256" key="6">
    <source>
        <dbReference type="ARBA" id="ARBA00022989"/>
    </source>
</evidence>
<feature type="transmembrane region" description="Helical" evidence="11">
    <location>
        <begin position="152"/>
        <end position="171"/>
    </location>
</feature>
<evidence type="ECO:0000256" key="4">
    <source>
        <dbReference type="ARBA" id="ARBA00022475"/>
    </source>
</evidence>
<evidence type="ECO:0000256" key="1">
    <source>
        <dbReference type="ARBA" id="ARBA00004651"/>
    </source>
</evidence>
<comment type="catalytic activity">
    <reaction evidence="8">
        <text>(S)-lactate(in) + H(+)(in) = (S)-lactate(out) + H(+)(out)</text>
        <dbReference type="Rhea" id="RHEA:29415"/>
        <dbReference type="ChEBI" id="CHEBI:15378"/>
        <dbReference type="ChEBI" id="CHEBI:16651"/>
    </reaction>
    <physiologicalReaction direction="right-to-left" evidence="8">
        <dbReference type="Rhea" id="RHEA:29417"/>
    </physiologicalReaction>
</comment>
<dbReference type="GO" id="GO:0005886">
    <property type="term" value="C:plasma membrane"/>
    <property type="evidence" value="ECO:0007669"/>
    <property type="project" value="UniProtKB-SubCell"/>
</dbReference>
<feature type="transmembrane region" description="Helical" evidence="11">
    <location>
        <begin position="219"/>
        <end position="240"/>
    </location>
</feature>
<comment type="catalytic activity">
    <reaction evidence="10">
        <text>glycolate(in) + H(+)(in) = glycolate(out) + H(+)(out)</text>
        <dbReference type="Rhea" id="RHEA:29411"/>
        <dbReference type="ChEBI" id="CHEBI:15378"/>
        <dbReference type="ChEBI" id="CHEBI:29805"/>
    </reaction>
    <physiologicalReaction direction="right-to-left" evidence="10">
        <dbReference type="Rhea" id="RHEA:29413"/>
    </physiologicalReaction>
</comment>
<keyword evidence="6 11" id="KW-1133">Transmembrane helix</keyword>
<feature type="transmembrane region" description="Helical" evidence="11">
    <location>
        <begin position="246"/>
        <end position="265"/>
    </location>
</feature>
<evidence type="ECO:0000256" key="8">
    <source>
        <dbReference type="ARBA" id="ARBA00034011"/>
    </source>
</evidence>
<feature type="transmembrane region" description="Helical" evidence="11">
    <location>
        <begin position="291"/>
        <end position="313"/>
    </location>
</feature>
<feature type="transmembrane region" description="Helical" evidence="11">
    <location>
        <begin position="12"/>
        <end position="29"/>
    </location>
</feature>